<accession>A0A674DEF1</accession>
<dbReference type="Ensembl" id="ENSSTUT00000100691.1">
    <property type="protein sequence ID" value="ENSSTUP00000094068.1"/>
    <property type="gene ID" value="ENSSTUG00000041939.1"/>
</dbReference>
<protein>
    <submittedName>
        <fullName evidence="1">Uncharacterized protein</fullName>
    </submittedName>
</protein>
<dbReference type="AlphaFoldDB" id="A0A674DEF1"/>
<name>A0A674DEF1_SALTR</name>
<evidence type="ECO:0000313" key="2">
    <source>
        <dbReference type="Proteomes" id="UP000472277"/>
    </source>
</evidence>
<keyword evidence="2" id="KW-1185">Reference proteome</keyword>
<reference evidence="1" key="1">
    <citation type="submission" date="2025-08" db="UniProtKB">
        <authorList>
            <consortium name="Ensembl"/>
        </authorList>
    </citation>
    <scope>IDENTIFICATION</scope>
</reference>
<dbReference type="InParanoid" id="A0A674DEF1"/>
<evidence type="ECO:0000313" key="1">
    <source>
        <dbReference type="Ensembl" id="ENSSTUP00000094068.1"/>
    </source>
</evidence>
<reference evidence="1" key="2">
    <citation type="submission" date="2025-09" db="UniProtKB">
        <authorList>
            <consortium name="Ensembl"/>
        </authorList>
    </citation>
    <scope>IDENTIFICATION</scope>
</reference>
<proteinExistence type="predicted"/>
<sequence>CWDLQSPVGCVHKARQRAYFTSDMLVIRSFDKSYSCCCCNDSPRPPGAAKRNSSLPILLTMASQSTMMRSNAEAAFRASTGFFRPRYLNSSFWTV</sequence>
<dbReference type="GeneTree" id="ENSGT00990000213224"/>
<dbReference type="Proteomes" id="UP000472277">
    <property type="component" value="Unassembled WGS sequence"/>
</dbReference>
<organism evidence="1 2">
    <name type="scientific">Salmo trutta</name>
    <name type="common">Brown trout</name>
    <dbReference type="NCBI Taxonomy" id="8032"/>
    <lineage>
        <taxon>Eukaryota</taxon>
        <taxon>Metazoa</taxon>
        <taxon>Chordata</taxon>
        <taxon>Craniata</taxon>
        <taxon>Vertebrata</taxon>
        <taxon>Euteleostomi</taxon>
        <taxon>Actinopterygii</taxon>
        <taxon>Neopterygii</taxon>
        <taxon>Teleostei</taxon>
        <taxon>Protacanthopterygii</taxon>
        <taxon>Salmoniformes</taxon>
        <taxon>Salmonidae</taxon>
        <taxon>Salmoninae</taxon>
        <taxon>Salmo</taxon>
    </lineage>
</organism>